<reference evidence="3 4" key="1">
    <citation type="journal article" date="2024" name="Plant Biotechnol. J.">
        <title>Dendrobium thyrsiflorum genome and its molecular insights into genes involved in important horticultural traits.</title>
        <authorList>
            <person name="Chen B."/>
            <person name="Wang J.Y."/>
            <person name="Zheng P.J."/>
            <person name="Li K.L."/>
            <person name="Liang Y.M."/>
            <person name="Chen X.F."/>
            <person name="Zhang C."/>
            <person name="Zhao X."/>
            <person name="He X."/>
            <person name="Zhang G.Q."/>
            <person name="Liu Z.J."/>
            <person name="Xu Q."/>
        </authorList>
    </citation>
    <scope>NUCLEOTIDE SEQUENCE [LARGE SCALE GENOMIC DNA]</scope>
    <source>
        <strain evidence="3">GZMU011</strain>
    </source>
</reference>
<keyword evidence="1" id="KW-0812">Transmembrane</keyword>
<dbReference type="PANTHER" id="PTHR33116">
    <property type="entry name" value="REVERSE TRANSCRIPTASE ZINC-BINDING DOMAIN-CONTAINING PROTEIN-RELATED-RELATED"/>
    <property type="match status" value="1"/>
</dbReference>
<dbReference type="InterPro" id="IPR026960">
    <property type="entry name" value="RVT-Znf"/>
</dbReference>
<dbReference type="PANTHER" id="PTHR33116:SF84">
    <property type="entry name" value="RNA-DIRECTED DNA POLYMERASE"/>
    <property type="match status" value="1"/>
</dbReference>
<keyword evidence="4" id="KW-1185">Reference proteome</keyword>
<accession>A0ABD0VFN8</accession>
<keyword evidence="1" id="KW-1133">Transmembrane helix</keyword>
<proteinExistence type="predicted"/>
<evidence type="ECO:0000313" key="3">
    <source>
        <dbReference type="EMBL" id="KAL0921417.1"/>
    </source>
</evidence>
<dbReference type="EMBL" id="JANQDX010000007">
    <property type="protein sequence ID" value="KAL0921417.1"/>
    <property type="molecule type" value="Genomic_DNA"/>
</dbReference>
<name>A0ABD0VFN8_DENTH</name>
<evidence type="ECO:0000259" key="2">
    <source>
        <dbReference type="Pfam" id="PF13966"/>
    </source>
</evidence>
<dbReference type="Proteomes" id="UP001552299">
    <property type="component" value="Unassembled WGS sequence"/>
</dbReference>
<gene>
    <name evidence="3" type="ORF">M5K25_008484</name>
</gene>
<feature type="domain" description="Reverse transcriptase zinc-binding" evidence="2">
    <location>
        <begin position="210"/>
        <end position="284"/>
    </location>
</feature>
<keyword evidence="1" id="KW-0472">Membrane</keyword>
<evidence type="ECO:0000313" key="4">
    <source>
        <dbReference type="Proteomes" id="UP001552299"/>
    </source>
</evidence>
<evidence type="ECO:0000256" key="1">
    <source>
        <dbReference type="SAM" id="Phobius"/>
    </source>
</evidence>
<organism evidence="3 4">
    <name type="scientific">Dendrobium thyrsiflorum</name>
    <name type="common">Pinecone-like raceme dendrobium</name>
    <name type="synonym">Orchid</name>
    <dbReference type="NCBI Taxonomy" id="117978"/>
    <lineage>
        <taxon>Eukaryota</taxon>
        <taxon>Viridiplantae</taxon>
        <taxon>Streptophyta</taxon>
        <taxon>Embryophyta</taxon>
        <taxon>Tracheophyta</taxon>
        <taxon>Spermatophyta</taxon>
        <taxon>Magnoliopsida</taxon>
        <taxon>Liliopsida</taxon>
        <taxon>Asparagales</taxon>
        <taxon>Orchidaceae</taxon>
        <taxon>Epidendroideae</taxon>
        <taxon>Malaxideae</taxon>
        <taxon>Dendrobiinae</taxon>
        <taxon>Dendrobium</taxon>
    </lineage>
</organism>
<comment type="caution">
    <text evidence="3">The sequence shown here is derived from an EMBL/GenBank/DDBJ whole genome shotgun (WGS) entry which is preliminary data.</text>
</comment>
<dbReference type="AlphaFoldDB" id="A0ABD0VFN8"/>
<feature type="transmembrane region" description="Helical" evidence="1">
    <location>
        <begin position="321"/>
        <end position="337"/>
    </location>
</feature>
<dbReference type="Pfam" id="PF13966">
    <property type="entry name" value="zf-RVT"/>
    <property type="match status" value="1"/>
</dbReference>
<sequence length="350" mass="40491">MLAYWIRGAIIPKACCKAINKICYKFLFARDISKKKLQMVAWKDTCLPKKYGGLGLPSIDSLFQGFGCSLIWHFLHEDNFLFTWWKDHYHSLWFPQPKNVSSYWTFLCTVATRIKQCLTLRIHPSCSFSLLWDPWYNGKSIMEIMSSSSGEPIPRIFSDRQVKSIIVNGCWLIPTIFGIDVMTAIKSVPISVSNIGCLWLGSDCPTTPAFKMQFLSNLNAVNWYKYVWHKRYALRYSAYSWLAFKSGFKIADLLARCSIPVDTTCKFCSKEAETHTHLFFECDFCFVILKSLIPGIGSLLLKPNLFQAYCFIDELNLSRDMHYVFYLLIGATIYFIWRARNDRIGNSLTI</sequence>
<protein>
    <recommendedName>
        <fullName evidence="2">Reverse transcriptase zinc-binding domain-containing protein</fullName>
    </recommendedName>
</protein>